<accession>A0A146G8R7</accession>
<evidence type="ECO:0000256" key="3">
    <source>
        <dbReference type="SAM" id="Phobius"/>
    </source>
</evidence>
<dbReference type="EMBL" id="BDCO01000002">
    <property type="protein sequence ID" value="GAT33910.1"/>
    <property type="molecule type" value="Genomic_DNA"/>
</dbReference>
<gene>
    <name evidence="4" type="ORF">TSACC_22331</name>
</gene>
<feature type="region of interest" description="Disordered" evidence="2">
    <location>
        <begin position="1"/>
        <end position="20"/>
    </location>
</feature>
<feature type="coiled-coil region" evidence="1">
    <location>
        <begin position="78"/>
        <end position="105"/>
    </location>
</feature>
<dbReference type="RefSeq" id="WP_075079589.1">
    <property type="nucleotide sequence ID" value="NZ_BDCO01000002.1"/>
</dbReference>
<reference evidence="5" key="1">
    <citation type="journal article" date="2017" name="Genome Announc.">
        <title>Draft Genome Sequence of Terrimicrobium sacchariphilum NM-5T, a Facultative Anaerobic Soil Bacterium of the Class Spartobacteria.</title>
        <authorList>
            <person name="Qiu Y.L."/>
            <person name="Tourlousse D.M."/>
            <person name="Matsuura N."/>
            <person name="Ohashi A."/>
            <person name="Sekiguchi Y."/>
        </authorList>
    </citation>
    <scope>NUCLEOTIDE SEQUENCE [LARGE SCALE GENOMIC DNA]</scope>
    <source>
        <strain evidence="5">NM-5</strain>
    </source>
</reference>
<keyword evidence="3" id="KW-0472">Membrane</keyword>
<dbReference type="InParanoid" id="A0A146G8R7"/>
<name>A0A146G8R7_TERSA</name>
<keyword evidence="3" id="KW-1133">Transmembrane helix</keyword>
<organism evidence="4 5">
    <name type="scientific">Terrimicrobium sacchariphilum</name>
    <dbReference type="NCBI Taxonomy" id="690879"/>
    <lineage>
        <taxon>Bacteria</taxon>
        <taxon>Pseudomonadati</taxon>
        <taxon>Verrucomicrobiota</taxon>
        <taxon>Terrimicrobiia</taxon>
        <taxon>Terrimicrobiales</taxon>
        <taxon>Terrimicrobiaceae</taxon>
        <taxon>Terrimicrobium</taxon>
    </lineage>
</organism>
<evidence type="ECO:0000313" key="4">
    <source>
        <dbReference type="EMBL" id="GAT33910.1"/>
    </source>
</evidence>
<feature type="transmembrane region" description="Helical" evidence="3">
    <location>
        <begin position="46"/>
        <end position="63"/>
    </location>
</feature>
<keyword evidence="1" id="KW-0175">Coiled coil</keyword>
<evidence type="ECO:0000256" key="1">
    <source>
        <dbReference type="SAM" id="Coils"/>
    </source>
</evidence>
<proteinExistence type="predicted"/>
<dbReference type="STRING" id="690879.TSACC_22331"/>
<protein>
    <submittedName>
        <fullName evidence="4">Uncharacterized protein</fullName>
    </submittedName>
</protein>
<keyword evidence="5" id="KW-1185">Reference proteome</keyword>
<sequence length="120" mass="13288">MSNPIPEEIGTTSTEFDETPPPACKCVEGAKSAYAASRKYVRENPIPVIAGAFALGLGLGYLLSQREEKEKDTAQAARELLDTAYSELREKIPQLKQRYAETQSNIVEQAQALGSKLKWW</sequence>
<evidence type="ECO:0000313" key="5">
    <source>
        <dbReference type="Proteomes" id="UP000076023"/>
    </source>
</evidence>
<dbReference type="OrthoDB" id="9833089at2"/>
<evidence type="ECO:0000256" key="2">
    <source>
        <dbReference type="SAM" id="MobiDB-lite"/>
    </source>
</evidence>
<keyword evidence="3" id="KW-0812">Transmembrane</keyword>
<dbReference type="Proteomes" id="UP000076023">
    <property type="component" value="Unassembled WGS sequence"/>
</dbReference>
<comment type="caution">
    <text evidence="4">The sequence shown here is derived from an EMBL/GenBank/DDBJ whole genome shotgun (WGS) entry which is preliminary data.</text>
</comment>
<dbReference type="AlphaFoldDB" id="A0A146G8R7"/>